<dbReference type="Pfam" id="PF13577">
    <property type="entry name" value="SnoaL_4"/>
    <property type="match status" value="1"/>
</dbReference>
<dbReference type="AlphaFoldDB" id="A0A381VAE9"/>
<proteinExistence type="predicted"/>
<name>A0A381VAE9_9ZZZZ</name>
<sequence length="170" mass="19277">MAKVKDIESVLAEQAVRKAATCYSRGVDRSDLELMKSAFHSDAEVRYGSYDGHYEQFCKDVVSGQSGMEYTTHTVVNEYYSIDAANNSGKGEIYVLAFLSAGDSEYLVAGRYVDKYDSRDGDWRISFRQYIYDWSRTSDYSGSDPNSLFEALTYRGKHTMDDLSYQTLGK</sequence>
<organism evidence="2">
    <name type="scientific">marine metagenome</name>
    <dbReference type="NCBI Taxonomy" id="408172"/>
    <lineage>
        <taxon>unclassified sequences</taxon>
        <taxon>metagenomes</taxon>
        <taxon>ecological metagenomes</taxon>
    </lineage>
</organism>
<evidence type="ECO:0000259" key="1">
    <source>
        <dbReference type="Pfam" id="PF13577"/>
    </source>
</evidence>
<reference evidence="2" key="1">
    <citation type="submission" date="2018-05" db="EMBL/GenBank/DDBJ databases">
        <authorList>
            <person name="Lanie J.A."/>
            <person name="Ng W.-L."/>
            <person name="Kazmierczak K.M."/>
            <person name="Andrzejewski T.M."/>
            <person name="Davidsen T.M."/>
            <person name="Wayne K.J."/>
            <person name="Tettelin H."/>
            <person name="Glass J.I."/>
            <person name="Rusch D."/>
            <person name="Podicherti R."/>
            <person name="Tsui H.-C.T."/>
            <person name="Winkler M.E."/>
        </authorList>
    </citation>
    <scope>NUCLEOTIDE SEQUENCE</scope>
</reference>
<evidence type="ECO:0000313" key="2">
    <source>
        <dbReference type="EMBL" id="SVA37356.1"/>
    </source>
</evidence>
<dbReference type="EMBL" id="UINC01008293">
    <property type="protein sequence ID" value="SVA37356.1"/>
    <property type="molecule type" value="Genomic_DNA"/>
</dbReference>
<accession>A0A381VAE9</accession>
<dbReference type="SUPFAM" id="SSF54427">
    <property type="entry name" value="NTF2-like"/>
    <property type="match status" value="1"/>
</dbReference>
<dbReference type="InterPro" id="IPR037401">
    <property type="entry name" value="SnoaL-like"/>
</dbReference>
<dbReference type="InterPro" id="IPR032710">
    <property type="entry name" value="NTF2-like_dom_sf"/>
</dbReference>
<protein>
    <recommendedName>
        <fullName evidence="1">SnoaL-like domain-containing protein</fullName>
    </recommendedName>
</protein>
<dbReference type="Gene3D" id="3.10.450.50">
    <property type="match status" value="1"/>
</dbReference>
<gene>
    <name evidence="2" type="ORF">METZ01_LOCUS90210</name>
</gene>
<feature type="domain" description="SnoaL-like" evidence="1">
    <location>
        <begin position="9"/>
        <end position="128"/>
    </location>
</feature>